<protein>
    <submittedName>
        <fullName evidence="2">Uncharacterized protein</fullName>
    </submittedName>
</protein>
<dbReference type="Proteomes" id="UP000887565">
    <property type="component" value="Unplaced"/>
</dbReference>
<evidence type="ECO:0000313" key="2">
    <source>
        <dbReference type="WBParaSite" id="nRc.2.0.1.t10734-RA"/>
    </source>
</evidence>
<organism evidence="1 2">
    <name type="scientific">Romanomermis culicivorax</name>
    <name type="common">Nematode worm</name>
    <dbReference type="NCBI Taxonomy" id="13658"/>
    <lineage>
        <taxon>Eukaryota</taxon>
        <taxon>Metazoa</taxon>
        <taxon>Ecdysozoa</taxon>
        <taxon>Nematoda</taxon>
        <taxon>Enoplea</taxon>
        <taxon>Dorylaimia</taxon>
        <taxon>Mermithida</taxon>
        <taxon>Mermithoidea</taxon>
        <taxon>Mermithidae</taxon>
        <taxon>Romanomermis</taxon>
    </lineage>
</organism>
<sequence>MKGLMIREKIMSHGKIRAFLDSPVLYCISGGVHLGRQVFQNGAEIFHSLSIGQIETVPHYLLGRSAILTGGFIEHEKSQLNRVGRNDEANVYLTKKVQKTV</sequence>
<keyword evidence="1" id="KW-1185">Reference proteome</keyword>
<evidence type="ECO:0000313" key="1">
    <source>
        <dbReference type="Proteomes" id="UP000887565"/>
    </source>
</evidence>
<reference evidence="2" key="1">
    <citation type="submission" date="2022-11" db="UniProtKB">
        <authorList>
            <consortium name="WormBaseParasite"/>
        </authorList>
    </citation>
    <scope>IDENTIFICATION</scope>
</reference>
<proteinExistence type="predicted"/>
<dbReference type="AlphaFoldDB" id="A0A915I985"/>
<dbReference type="WBParaSite" id="nRc.2.0.1.t10734-RA">
    <property type="protein sequence ID" value="nRc.2.0.1.t10734-RA"/>
    <property type="gene ID" value="nRc.2.0.1.g10734"/>
</dbReference>
<name>A0A915I985_ROMCU</name>
<accession>A0A915I985</accession>